<dbReference type="VEuPathDB" id="FungiDB:A1O7_08886"/>
<reference evidence="1 2" key="1">
    <citation type="submission" date="2013-03" db="EMBL/GenBank/DDBJ databases">
        <title>The Genome Sequence of Cladophialophora yegresii CBS 114405.</title>
        <authorList>
            <consortium name="The Broad Institute Genomics Platform"/>
            <person name="Cuomo C."/>
            <person name="de Hoog S."/>
            <person name="Gorbushina A."/>
            <person name="Walker B."/>
            <person name="Young S.K."/>
            <person name="Zeng Q."/>
            <person name="Gargeya S."/>
            <person name="Fitzgerald M."/>
            <person name="Haas B."/>
            <person name="Abouelleil A."/>
            <person name="Allen A.W."/>
            <person name="Alvarado L."/>
            <person name="Arachchi H.M."/>
            <person name="Berlin A.M."/>
            <person name="Chapman S.B."/>
            <person name="Gainer-Dewar J."/>
            <person name="Goldberg J."/>
            <person name="Griggs A."/>
            <person name="Gujja S."/>
            <person name="Hansen M."/>
            <person name="Howarth C."/>
            <person name="Imamovic A."/>
            <person name="Ireland A."/>
            <person name="Larimer J."/>
            <person name="McCowan C."/>
            <person name="Murphy C."/>
            <person name="Pearson M."/>
            <person name="Poon T.W."/>
            <person name="Priest M."/>
            <person name="Roberts A."/>
            <person name="Saif S."/>
            <person name="Shea T."/>
            <person name="Sisk P."/>
            <person name="Sykes S."/>
            <person name="Wortman J."/>
            <person name="Nusbaum C."/>
            <person name="Birren B."/>
        </authorList>
    </citation>
    <scope>NUCLEOTIDE SEQUENCE [LARGE SCALE GENOMIC DNA]</scope>
    <source>
        <strain evidence="1 2">CBS 114405</strain>
    </source>
</reference>
<keyword evidence="2" id="KW-1185">Reference proteome</keyword>
<dbReference type="GeneID" id="19183450"/>
<dbReference type="RefSeq" id="XP_007761065.1">
    <property type="nucleotide sequence ID" value="XM_007762875.1"/>
</dbReference>
<dbReference type="STRING" id="1182544.W9VSH6"/>
<organism evidence="1 2">
    <name type="scientific">Cladophialophora yegresii CBS 114405</name>
    <dbReference type="NCBI Taxonomy" id="1182544"/>
    <lineage>
        <taxon>Eukaryota</taxon>
        <taxon>Fungi</taxon>
        <taxon>Dikarya</taxon>
        <taxon>Ascomycota</taxon>
        <taxon>Pezizomycotina</taxon>
        <taxon>Eurotiomycetes</taxon>
        <taxon>Chaetothyriomycetidae</taxon>
        <taxon>Chaetothyriales</taxon>
        <taxon>Herpotrichiellaceae</taxon>
        <taxon>Cladophialophora</taxon>
    </lineage>
</organism>
<sequence length="309" mass="35106">MSKSGEIPERLNLTFGVEFEHLFGIKQNKVATRPDYAWLRPENCPVKPGDVGAPLSQWYPESYDPNDKQHRTELDRAGLRQAAKIIRTNAGQHAPVLEVRLYSDPKDVPDQYLNWKLTLEDAVPVPTSADQLMERSRSQSEIRLSNFNDWQLTGLELISRPLKVPELDDANDLHSNGLAELQDQLNAIPRQYDPEAADLSTEFLQHLAFICMVFEDAITLLHHPERQGYQGTKAFKYAKSNRTAINASEHSCALAPQFSCEEAFVKIFEVDADERDLLHKLLNKTPRQPGGKRERFVNFTNALGENRGE</sequence>
<protein>
    <submittedName>
        <fullName evidence="1">Uncharacterized protein</fullName>
    </submittedName>
</protein>
<evidence type="ECO:0000313" key="1">
    <source>
        <dbReference type="EMBL" id="EXJ55955.1"/>
    </source>
</evidence>
<evidence type="ECO:0000313" key="2">
    <source>
        <dbReference type="Proteomes" id="UP000019473"/>
    </source>
</evidence>
<accession>W9VSH6</accession>
<proteinExistence type="predicted"/>
<name>W9VSH6_9EURO</name>
<comment type="caution">
    <text evidence="1">The sequence shown here is derived from an EMBL/GenBank/DDBJ whole genome shotgun (WGS) entry which is preliminary data.</text>
</comment>
<dbReference type="Proteomes" id="UP000019473">
    <property type="component" value="Unassembled WGS sequence"/>
</dbReference>
<gene>
    <name evidence="1" type="ORF">A1O7_08886</name>
</gene>
<dbReference type="HOGENOM" id="CLU_900178_0_0_1"/>
<dbReference type="OrthoDB" id="412402at2759"/>
<dbReference type="EMBL" id="AMGW01000006">
    <property type="protein sequence ID" value="EXJ55955.1"/>
    <property type="molecule type" value="Genomic_DNA"/>
</dbReference>
<dbReference type="AlphaFoldDB" id="W9VSH6"/>